<evidence type="ECO:0000313" key="2">
    <source>
        <dbReference type="Proteomes" id="UP000012249"/>
    </source>
</evidence>
<reference evidence="1 2" key="1">
    <citation type="submission" date="2013-02" db="EMBL/GenBank/DDBJ databases">
        <authorList>
            <person name="Harkins D.M."/>
            <person name="Durkin A.S."/>
            <person name="Brinkac L.M."/>
            <person name="Haft D.H."/>
            <person name="Selengut J.D."/>
            <person name="Sanka R."/>
            <person name="DePew J."/>
            <person name="Purushe J."/>
            <person name="Haake D.A."/>
            <person name="Matsunaga J."/>
            <person name="Vinetz J.M."/>
            <person name="Sutton G.G."/>
            <person name="Nierman W.C."/>
            <person name="Fouts D.E."/>
        </authorList>
    </citation>
    <scope>NUCLEOTIDE SEQUENCE [LARGE SCALE GENOMIC DNA]</scope>
    <source>
        <strain evidence="1 2">Ecochallenge</strain>
    </source>
</reference>
<feature type="non-terminal residue" evidence="1">
    <location>
        <position position="40"/>
    </location>
</feature>
<comment type="caution">
    <text evidence="1">The sequence shown here is derived from an EMBL/GenBank/DDBJ whole genome shotgun (WGS) entry which is preliminary data.</text>
</comment>
<gene>
    <name evidence="1" type="ORF">LEP1GSC043_3836</name>
</gene>
<dbReference type="AlphaFoldDB" id="N1U778"/>
<accession>N1U778</accession>
<sequence>MKNFELFELQNRIQKIENLGDPLKKLQELIDFENYREELE</sequence>
<dbReference type="Proteomes" id="UP000012249">
    <property type="component" value="Unassembled WGS sequence"/>
</dbReference>
<proteinExistence type="predicted"/>
<protein>
    <submittedName>
        <fullName evidence="1">Uncharacterized protein</fullName>
    </submittedName>
</protein>
<name>N1U778_9LEPT</name>
<dbReference type="EMBL" id="AHMI02000027">
    <property type="protein sequence ID" value="EMY16383.1"/>
    <property type="molecule type" value="Genomic_DNA"/>
</dbReference>
<organism evidence="1 2">
    <name type="scientific">Leptospira weilii str. Ecochallenge</name>
    <dbReference type="NCBI Taxonomy" id="1049986"/>
    <lineage>
        <taxon>Bacteria</taxon>
        <taxon>Pseudomonadati</taxon>
        <taxon>Spirochaetota</taxon>
        <taxon>Spirochaetia</taxon>
        <taxon>Leptospirales</taxon>
        <taxon>Leptospiraceae</taxon>
        <taxon>Leptospira</taxon>
    </lineage>
</organism>
<evidence type="ECO:0000313" key="1">
    <source>
        <dbReference type="EMBL" id="EMY16383.1"/>
    </source>
</evidence>